<organism evidence="1 2">
    <name type="scientific">Candidatus Aeolococcus gillhamiae</name>
    <dbReference type="NCBI Taxonomy" id="3127015"/>
    <lineage>
        <taxon>Bacteria</taxon>
        <taxon>Bacillati</taxon>
        <taxon>Candidatus Dormiibacterota</taxon>
        <taxon>Candidatus Dormibacteria</taxon>
        <taxon>Candidatus Aeolococcales</taxon>
        <taxon>Candidatus Aeolococcaceae</taxon>
        <taxon>Candidatus Aeolococcus</taxon>
    </lineage>
</organism>
<proteinExistence type="predicted"/>
<reference evidence="1 2" key="1">
    <citation type="journal article" date="2017" name="Nature">
        <title>Atmospheric trace gases support primary production in Antarctic desert surface soil.</title>
        <authorList>
            <person name="Ji M."/>
            <person name="Greening C."/>
            <person name="Vanwonterghem I."/>
            <person name="Carere C.R."/>
            <person name="Bay S.K."/>
            <person name="Steen J.A."/>
            <person name="Montgomery K."/>
            <person name="Lines T."/>
            <person name="Beardall J."/>
            <person name="van Dorst J."/>
            <person name="Snape I."/>
            <person name="Stott M.B."/>
            <person name="Hugenholtz P."/>
            <person name="Ferrari B.C."/>
        </authorList>
    </citation>
    <scope>NUCLEOTIDE SEQUENCE [LARGE SCALE GENOMIC DNA]</scope>
    <source>
        <strain evidence="1">RRmetagenome_bin12</strain>
    </source>
</reference>
<name>A0A2W6A7N0_9BACT</name>
<sequence length="84" mass="10075">MTELLEGAIEVRGEGREPGTPAALRTEAGWRRVERVVTRWVVETDWWRRPVRREYLRCLLAGGECCELYRDLDCQGWFWSRRYD</sequence>
<gene>
    <name evidence="1" type="ORF">DLM65_05990</name>
</gene>
<evidence type="ECO:0000313" key="2">
    <source>
        <dbReference type="Proteomes" id="UP000248724"/>
    </source>
</evidence>
<dbReference type="EMBL" id="QHBU01000116">
    <property type="protein sequence ID" value="PZR81318.1"/>
    <property type="molecule type" value="Genomic_DNA"/>
</dbReference>
<protein>
    <submittedName>
        <fullName evidence="1">Uncharacterized protein</fullName>
    </submittedName>
</protein>
<dbReference type="Proteomes" id="UP000248724">
    <property type="component" value="Unassembled WGS sequence"/>
</dbReference>
<comment type="caution">
    <text evidence="1">The sequence shown here is derived from an EMBL/GenBank/DDBJ whole genome shotgun (WGS) entry which is preliminary data.</text>
</comment>
<evidence type="ECO:0000313" key="1">
    <source>
        <dbReference type="EMBL" id="PZR81318.1"/>
    </source>
</evidence>
<accession>A0A2W6A7N0</accession>
<dbReference type="AlphaFoldDB" id="A0A2W6A7N0"/>